<proteinExistence type="predicted"/>
<keyword evidence="2" id="KW-1185">Reference proteome</keyword>
<evidence type="ECO:0000313" key="2">
    <source>
        <dbReference type="Proteomes" id="UP000638570"/>
    </source>
</evidence>
<evidence type="ECO:0000313" key="1">
    <source>
        <dbReference type="EMBL" id="MBL1376157.1"/>
    </source>
</evidence>
<dbReference type="EMBL" id="JAERTZ010000004">
    <property type="protein sequence ID" value="MBL1376157.1"/>
    <property type="molecule type" value="Genomic_DNA"/>
</dbReference>
<organism evidence="1 2">
    <name type="scientific">Zobellella iuensis</name>
    <dbReference type="NCBI Taxonomy" id="2803811"/>
    <lineage>
        <taxon>Bacteria</taxon>
        <taxon>Pseudomonadati</taxon>
        <taxon>Pseudomonadota</taxon>
        <taxon>Gammaproteobacteria</taxon>
        <taxon>Aeromonadales</taxon>
        <taxon>Aeromonadaceae</taxon>
        <taxon>Zobellella</taxon>
    </lineage>
</organism>
<sequence>MKSAELLYRVQFVNAGKHYEIYVREATPIYTPKPGN</sequence>
<comment type="caution">
    <text evidence="1">The sequence shown here is derived from an EMBL/GenBank/DDBJ whole genome shotgun (WGS) entry which is preliminary data.</text>
</comment>
<protein>
    <submittedName>
        <fullName evidence="1">DUF1820 family protein</fullName>
    </submittedName>
</protein>
<dbReference type="Proteomes" id="UP000638570">
    <property type="component" value="Unassembled WGS sequence"/>
</dbReference>
<name>A0ABS1QNR7_9GAMM</name>
<reference evidence="2" key="1">
    <citation type="submission" date="2021-01" db="EMBL/GenBank/DDBJ databases">
        <title>Genome public.</title>
        <authorList>
            <person name="Liu C."/>
            <person name="Sun Q."/>
        </authorList>
    </citation>
    <scope>NUCLEOTIDE SEQUENCE [LARGE SCALE GENOMIC DNA]</scope>
    <source>
        <strain evidence="2">CGMCC 1.18722</strain>
    </source>
</reference>
<dbReference type="RefSeq" id="WP_202082122.1">
    <property type="nucleotide sequence ID" value="NZ_JAERTZ010000004.1"/>
</dbReference>
<gene>
    <name evidence="1" type="ORF">JKV55_02265</name>
</gene>
<accession>A0ABS1QNR7</accession>